<evidence type="ECO:0000313" key="5">
    <source>
        <dbReference type="Proteomes" id="UP000011543"/>
    </source>
</evidence>
<keyword evidence="4" id="KW-1185">Reference proteome</keyword>
<dbReference type="Proteomes" id="UP000011543">
    <property type="component" value="Unassembled WGS sequence"/>
</dbReference>
<evidence type="ECO:0000313" key="4">
    <source>
        <dbReference type="Proteomes" id="UP000001879"/>
    </source>
</evidence>
<dbReference type="GeneID" id="8826879"/>
<geneLocation type="plasmid" evidence="2 4">
    <name>pNMAG03</name>
</geneLocation>
<dbReference type="AlphaFoldDB" id="D3T2F0"/>
<feature type="region of interest" description="Disordered" evidence="1">
    <location>
        <begin position="1"/>
        <end position="26"/>
    </location>
</feature>
<feature type="region of interest" description="Disordered" evidence="1">
    <location>
        <begin position="38"/>
        <end position="82"/>
    </location>
</feature>
<keyword evidence="2" id="KW-0614">Plasmid</keyword>
<gene>
    <name evidence="2" type="ordered locus">Nmag_4251</name>
    <name evidence="3" type="ORF">C500_21120</name>
</gene>
<dbReference type="RefSeq" id="WP_004268242.1">
    <property type="nucleotide sequence ID" value="NC_013925.1"/>
</dbReference>
<feature type="compositionally biased region" description="Basic and acidic residues" evidence="1">
    <location>
        <begin position="67"/>
        <end position="82"/>
    </location>
</feature>
<proteinExistence type="predicted"/>
<dbReference type="KEGG" id="nmg:Nmag_4251"/>
<reference evidence="2 4" key="2">
    <citation type="journal article" date="2012" name="BMC Genomics">
        <title>A comparative genomics perspective on the genetic content of the alkaliphilic haloarchaeon Natrialba magadii ATCC 43099T.</title>
        <authorList>
            <person name="Siddaramappa S."/>
            <person name="Challacombe J.F."/>
            <person name="Decastro R.E."/>
            <person name="Pfeiffer F."/>
            <person name="Sastre D.E."/>
            <person name="Gimenez M.I."/>
            <person name="Paggi R.A."/>
            <person name="Detter J.C."/>
            <person name="Davenport K.W."/>
            <person name="Goodwin L.A."/>
            <person name="Kyrpides N."/>
            <person name="Tapia R."/>
            <person name="Pitluck S."/>
            <person name="Lucas S."/>
            <person name="Woyke T."/>
            <person name="Maupin-Furlow J.A."/>
        </authorList>
    </citation>
    <scope>NUCLEOTIDE SEQUENCE [LARGE SCALE GENOMIC DNA]</scope>
    <source>
        <strain evidence="2">ATCC 43099</strain>
        <strain evidence="4">ATCC 43099 / DSM 3394 / CCM 3739 / CIP 104546 / IAM 13178 / JCM 8861 / NBRC 102185 / NCIMB 2190 / MS3</strain>
    </source>
</reference>
<evidence type="ECO:0000313" key="3">
    <source>
        <dbReference type="EMBL" id="ELY23006.1"/>
    </source>
</evidence>
<dbReference type="PATRIC" id="fig|547559.17.peg.4166"/>
<evidence type="ECO:0000256" key="1">
    <source>
        <dbReference type="SAM" id="MobiDB-lite"/>
    </source>
</evidence>
<dbReference type="EMBL" id="AOHS01000065">
    <property type="protein sequence ID" value="ELY23006.1"/>
    <property type="molecule type" value="Genomic_DNA"/>
</dbReference>
<accession>D3T2F0</accession>
<reference evidence="3 5" key="3">
    <citation type="journal article" date="2014" name="PLoS Genet.">
        <title>Phylogenetically driven sequencing of extremely halophilic archaea reveals strategies for static and dynamic osmo-response.</title>
        <authorList>
            <person name="Becker E.A."/>
            <person name="Seitzer P.M."/>
            <person name="Tritt A."/>
            <person name="Larsen D."/>
            <person name="Krusor M."/>
            <person name="Yao A.I."/>
            <person name="Wu D."/>
            <person name="Madern D."/>
            <person name="Eisen J.A."/>
            <person name="Darling A.E."/>
            <person name="Facciotti M.T."/>
        </authorList>
    </citation>
    <scope>NUCLEOTIDE SEQUENCE [LARGE SCALE GENOMIC DNA]</scope>
    <source>
        <strain evidence="5">ATCC 43099 / DSM 3394 / CCM 3739 / CIP 104546 / IAM 13178 / JCM 8861 / NBRC 102185 / NCIMB 2190 / MS3</strain>
        <strain evidence="3">MS-3</strain>
    </source>
</reference>
<feature type="compositionally biased region" description="Basic and acidic residues" evidence="1">
    <location>
        <begin position="1"/>
        <end position="14"/>
    </location>
</feature>
<dbReference type="OrthoDB" id="166046at2157"/>
<reference evidence="4" key="1">
    <citation type="submission" date="2010-02" db="EMBL/GenBank/DDBJ databases">
        <title>Complete sequence of plasmid 3 of Natrialba magadii ATCC 43099.</title>
        <authorList>
            <consortium name="US DOE Joint Genome Institute"/>
            <person name="Lucas S."/>
            <person name="Copeland A."/>
            <person name="Lapidus A."/>
            <person name="Cheng J.-F."/>
            <person name="Bruce D."/>
            <person name="Goodwin L."/>
            <person name="Pitluck S."/>
            <person name="Davenport K."/>
            <person name="Saunders E."/>
            <person name="Detter J.C."/>
            <person name="Han C."/>
            <person name="Tapia R."/>
            <person name="Land M."/>
            <person name="Hauser L."/>
            <person name="Kyrpides N."/>
            <person name="Mikhailova N."/>
            <person name="De Castro R.E."/>
            <person name="Maupin-Furlow J.A."/>
            <person name="Woyke T."/>
        </authorList>
    </citation>
    <scope>NUCLEOTIDE SEQUENCE [LARGE SCALE GENOMIC DNA]</scope>
    <source>
        <strain evidence="4">ATCC 43099 / DSM 3394 / CCM 3739 / CIP 104546 / IAM 13178 / JCM 8861 / NBRC 102185 / NCIMB 2190 / MS3</strain>
        <plasmid evidence="4">pNMAG03</plasmid>
    </source>
</reference>
<dbReference type="EMBL" id="CP001935">
    <property type="protein sequence ID" value="ADD07759.1"/>
    <property type="molecule type" value="Genomic_DNA"/>
</dbReference>
<evidence type="ECO:0000313" key="2">
    <source>
        <dbReference type="EMBL" id="ADD07759.1"/>
    </source>
</evidence>
<name>D3T2F0_NATMM</name>
<reference evidence="2" key="4">
    <citation type="submission" date="2016-09" db="EMBL/GenBank/DDBJ databases">
        <authorList>
            <person name="Pfeiffer F."/>
        </authorList>
    </citation>
    <scope>NUCLEOTIDE SEQUENCE</scope>
    <source>
        <strain evidence="2">ATCC 43099</strain>
        <plasmid evidence="2">pNMAG03</plasmid>
    </source>
</reference>
<dbReference type="Proteomes" id="UP000001879">
    <property type="component" value="Plasmid pNMAG03"/>
</dbReference>
<sequence length="200" mass="22451">MTDTNSKFHEEAHPEAIQITNQERDYGQWGQCVVDPAKSTGERCTQPAKGSHGKCHTHGGSTTTADENPKQGRGDQDGNDNAVEHGAYRENFIDHLTESEQEMIESVYGDLETAEDAQDVARFVASILLAQFKRSDFDERFARRFESICDKAGIFPAEELEMTADVNQTTQMELGDDEKDIARKLLRERHEQAAGESRDE</sequence>
<dbReference type="HOGENOM" id="CLU_1363685_0_0_2"/>
<protein>
    <submittedName>
        <fullName evidence="2">Virus protein phiCh1-VP1</fullName>
    </submittedName>
</protein>
<organism evidence="2 4">
    <name type="scientific">Natrialba magadii (strain ATCC 43099 / DSM 3394 / CCM 3739 / CIP 104546 / IAM 13178 / JCM 8861 / NBRC 102185 / NCIMB 2190 / MS3)</name>
    <name type="common">Natronobacterium magadii</name>
    <dbReference type="NCBI Taxonomy" id="547559"/>
    <lineage>
        <taxon>Archaea</taxon>
        <taxon>Methanobacteriati</taxon>
        <taxon>Methanobacteriota</taxon>
        <taxon>Stenosarchaea group</taxon>
        <taxon>Halobacteria</taxon>
        <taxon>Halobacteriales</taxon>
        <taxon>Natrialbaceae</taxon>
        <taxon>Natrialba</taxon>
    </lineage>
</organism>